<dbReference type="Proteomes" id="UP001277561">
    <property type="component" value="Unassembled WGS sequence"/>
</dbReference>
<dbReference type="RefSeq" id="WP_432331072.1">
    <property type="nucleotide sequence ID" value="NZ_CP192772.1"/>
</dbReference>
<evidence type="ECO:0000256" key="1">
    <source>
        <dbReference type="SAM" id="Coils"/>
    </source>
</evidence>
<gene>
    <name evidence="2" type="ORF">RMS29_27160</name>
</gene>
<keyword evidence="1" id="KW-0175">Coiled coil</keyword>
<evidence type="ECO:0000313" key="3">
    <source>
        <dbReference type="Proteomes" id="UP001277561"/>
    </source>
</evidence>
<feature type="coiled-coil region" evidence="1">
    <location>
        <begin position="38"/>
        <end position="68"/>
    </location>
</feature>
<proteinExistence type="predicted"/>
<name>A0ABU4W7I4_9HYPH</name>
<comment type="caution">
    <text evidence="2">The sequence shown here is derived from an EMBL/GenBank/DDBJ whole genome shotgun (WGS) entry which is preliminary data.</text>
</comment>
<keyword evidence="3" id="KW-1185">Reference proteome</keyword>
<reference evidence="2" key="1">
    <citation type="journal article" date="2023" name="Phytobiomes J">
        <title>Deciphering the key players within the bacterial microbiota associated with aerial crown gall tumors on rhododendron: Insights into the gallobiome.</title>
        <authorList>
            <person name="Kuzmanovic N."/>
            <person name="Nesme J."/>
            <person name="Wolf J."/>
            <person name="Neumann-Schaal M."/>
            <person name="Petersen J."/>
            <person name="Fernandez-Gnecco G."/>
            <person name="Sproeer C."/>
            <person name="Bunk B."/>
            <person name="Overmann J."/>
            <person name="Sorensen S.J."/>
            <person name="Idczak E."/>
            <person name="Smalla K."/>
        </authorList>
    </citation>
    <scope>NUCLEOTIDE SEQUENCE [LARGE SCALE GENOMIC DNA]</scope>
    <source>
        <strain evidence="2">Rho-14.1</strain>
    </source>
</reference>
<accession>A0ABU4W7I4</accession>
<dbReference type="EMBL" id="JAVRAD010000026">
    <property type="protein sequence ID" value="MDX8332881.1"/>
    <property type="molecule type" value="Genomic_DNA"/>
</dbReference>
<organism evidence="2 3">
    <name type="scientific">Agrobacterium rosae</name>
    <dbReference type="NCBI Taxonomy" id="1972867"/>
    <lineage>
        <taxon>Bacteria</taxon>
        <taxon>Pseudomonadati</taxon>
        <taxon>Pseudomonadota</taxon>
        <taxon>Alphaproteobacteria</taxon>
        <taxon>Hyphomicrobiales</taxon>
        <taxon>Rhizobiaceae</taxon>
        <taxon>Rhizobium/Agrobacterium group</taxon>
        <taxon>Agrobacterium</taxon>
    </lineage>
</organism>
<protein>
    <submittedName>
        <fullName evidence="2">Uncharacterized protein</fullName>
    </submittedName>
</protein>
<evidence type="ECO:0000313" key="2">
    <source>
        <dbReference type="EMBL" id="MDX8332881.1"/>
    </source>
</evidence>
<sequence length="89" mass="9584">MMFAIFPSWLKIAAVGMVGAFLLLAGAFTLGKSEGRSQATADAEIKAAKNALERINNLEKSNATFRNLTPRHRCLALMRDSGLPDSACD</sequence>